<feature type="transmembrane region" description="Helical" evidence="6">
    <location>
        <begin position="40"/>
        <end position="61"/>
    </location>
</feature>
<feature type="transmembrane region" description="Helical" evidence="6">
    <location>
        <begin position="253"/>
        <end position="274"/>
    </location>
</feature>
<reference evidence="7" key="1">
    <citation type="submission" date="2018-05" db="EMBL/GenBank/DDBJ databases">
        <authorList>
            <person name="Lanie J.A."/>
            <person name="Ng W.-L."/>
            <person name="Kazmierczak K.M."/>
            <person name="Andrzejewski T.M."/>
            <person name="Davidsen T.M."/>
            <person name="Wayne K.J."/>
            <person name="Tettelin H."/>
            <person name="Glass J.I."/>
            <person name="Rusch D."/>
            <person name="Podicherti R."/>
            <person name="Tsui H.-C.T."/>
            <person name="Winkler M.E."/>
        </authorList>
    </citation>
    <scope>NUCLEOTIDE SEQUENCE</scope>
</reference>
<evidence type="ECO:0000256" key="1">
    <source>
        <dbReference type="ARBA" id="ARBA00004651"/>
    </source>
</evidence>
<gene>
    <name evidence="7" type="ORF">METZ01_LOCUS316284</name>
</gene>
<dbReference type="EMBL" id="UINC01102090">
    <property type="protein sequence ID" value="SVC63430.1"/>
    <property type="molecule type" value="Genomic_DNA"/>
</dbReference>
<feature type="transmembrane region" description="Helical" evidence="6">
    <location>
        <begin position="220"/>
        <end position="241"/>
    </location>
</feature>
<evidence type="ECO:0000256" key="3">
    <source>
        <dbReference type="ARBA" id="ARBA00022692"/>
    </source>
</evidence>
<sequence>VIPRSQVSRFVIALLVAICVSFVLLRQIKTGHIPETIRRISPSALLVGLVLYCIFILAKTIRFRQLLAIDRPIFKLLPIFALHTFWGNILPFRSGDLSYIFLMKSREKVAGTKSLASLMLASIIDLTLLIGLMVTTSLLLKSDLVGLSYIGLLVVPMLFGIGMLGLMGSALFARKALTHLIDTVENWFQDFNFRPIQWITEKILAIIQELLSTGLDRHFLLTWVYSTVSMIIRFGFQIYLIAEMGVEVPVINLIFALVFTNIFNLLPIQSIGNFGTIEAPFSWALIHFGTTKEVALVTAFSLHIIILIYCLPVGLYGLISRRRTGS</sequence>
<keyword evidence="2" id="KW-1003">Cell membrane</keyword>
<dbReference type="Pfam" id="PF03706">
    <property type="entry name" value="LPG_synthase_TM"/>
    <property type="match status" value="1"/>
</dbReference>
<organism evidence="7">
    <name type="scientific">marine metagenome</name>
    <dbReference type="NCBI Taxonomy" id="408172"/>
    <lineage>
        <taxon>unclassified sequences</taxon>
        <taxon>metagenomes</taxon>
        <taxon>ecological metagenomes</taxon>
    </lineage>
</organism>
<evidence type="ECO:0000256" key="5">
    <source>
        <dbReference type="ARBA" id="ARBA00023136"/>
    </source>
</evidence>
<feature type="non-terminal residue" evidence="7">
    <location>
        <position position="1"/>
    </location>
</feature>
<dbReference type="GO" id="GO:0005886">
    <property type="term" value="C:plasma membrane"/>
    <property type="evidence" value="ECO:0007669"/>
    <property type="project" value="UniProtKB-SubCell"/>
</dbReference>
<dbReference type="InterPro" id="IPR022791">
    <property type="entry name" value="L-PG_synthase/AglD"/>
</dbReference>
<evidence type="ECO:0000256" key="6">
    <source>
        <dbReference type="SAM" id="Phobius"/>
    </source>
</evidence>
<feature type="transmembrane region" description="Helical" evidence="6">
    <location>
        <begin position="294"/>
        <end position="319"/>
    </location>
</feature>
<protein>
    <recommendedName>
        <fullName evidence="8">Flippase-like domain-containing protein</fullName>
    </recommendedName>
</protein>
<keyword evidence="3 6" id="KW-0812">Transmembrane</keyword>
<dbReference type="AlphaFoldDB" id="A0A382NS28"/>
<feature type="transmembrane region" description="Helical" evidence="6">
    <location>
        <begin position="147"/>
        <end position="173"/>
    </location>
</feature>
<name>A0A382NS28_9ZZZZ</name>
<evidence type="ECO:0000256" key="4">
    <source>
        <dbReference type="ARBA" id="ARBA00022989"/>
    </source>
</evidence>
<evidence type="ECO:0000256" key="2">
    <source>
        <dbReference type="ARBA" id="ARBA00022475"/>
    </source>
</evidence>
<accession>A0A382NS28</accession>
<keyword evidence="5 6" id="KW-0472">Membrane</keyword>
<feature type="transmembrane region" description="Helical" evidence="6">
    <location>
        <begin position="114"/>
        <end position="140"/>
    </location>
</feature>
<proteinExistence type="predicted"/>
<comment type="subcellular location">
    <subcellularLocation>
        <location evidence="1">Cell membrane</location>
        <topology evidence="1">Multi-pass membrane protein</topology>
    </subcellularLocation>
</comment>
<dbReference type="PANTHER" id="PTHR39087">
    <property type="entry name" value="UPF0104 MEMBRANE PROTEIN MJ1595"/>
    <property type="match status" value="1"/>
</dbReference>
<dbReference type="PANTHER" id="PTHR39087:SF2">
    <property type="entry name" value="UPF0104 MEMBRANE PROTEIN MJ1595"/>
    <property type="match status" value="1"/>
</dbReference>
<evidence type="ECO:0000313" key="7">
    <source>
        <dbReference type="EMBL" id="SVC63430.1"/>
    </source>
</evidence>
<feature type="transmembrane region" description="Helical" evidence="6">
    <location>
        <begin position="7"/>
        <end position="28"/>
    </location>
</feature>
<keyword evidence="4 6" id="KW-1133">Transmembrane helix</keyword>
<evidence type="ECO:0008006" key="8">
    <source>
        <dbReference type="Google" id="ProtNLM"/>
    </source>
</evidence>
<feature type="transmembrane region" description="Helical" evidence="6">
    <location>
        <begin position="73"/>
        <end position="94"/>
    </location>
</feature>